<reference evidence="2 3" key="1">
    <citation type="submission" date="2016-01" db="EMBL/GenBank/DDBJ databases">
        <title>The new phylogeny of the genus Mycobacterium.</title>
        <authorList>
            <person name="Tarcisio F."/>
            <person name="Conor M."/>
            <person name="Antonella G."/>
            <person name="Elisabetta G."/>
            <person name="Giulia F.S."/>
            <person name="Sara T."/>
            <person name="Anna F."/>
            <person name="Clotilde B."/>
            <person name="Roberto B."/>
            <person name="Veronica D.S."/>
            <person name="Fabio R."/>
            <person name="Monica P."/>
            <person name="Olivier J."/>
            <person name="Enrico T."/>
            <person name="Nicola S."/>
        </authorList>
    </citation>
    <scope>NUCLEOTIDE SEQUENCE [LARGE SCALE GENOMIC DNA]</scope>
    <source>
        <strain evidence="2 3">ATCC 700010</strain>
    </source>
</reference>
<dbReference type="Proteomes" id="UP000193964">
    <property type="component" value="Unassembled WGS sequence"/>
</dbReference>
<protein>
    <submittedName>
        <fullName evidence="2">Uncharacterized protein</fullName>
    </submittedName>
</protein>
<organism evidence="2 3">
    <name type="scientific">Mycolicibacterium wolinskyi</name>
    <dbReference type="NCBI Taxonomy" id="59750"/>
    <lineage>
        <taxon>Bacteria</taxon>
        <taxon>Bacillati</taxon>
        <taxon>Actinomycetota</taxon>
        <taxon>Actinomycetes</taxon>
        <taxon>Mycobacteriales</taxon>
        <taxon>Mycobacteriaceae</taxon>
        <taxon>Mycolicibacterium</taxon>
    </lineage>
</organism>
<proteinExistence type="predicted"/>
<evidence type="ECO:0000256" key="1">
    <source>
        <dbReference type="SAM" id="MobiDB-lite"/>
    </source>
</evidence>
<sequence length="90" mass="10293">MVAFGDYLLAGEGPGLTAEQQAARDRETMRGYAMHKPNIETAPEAIPPPRVRAKQEPERKQNQTCWMCEQRRTCTKQEHGWECDECLTIT</sequence>
<feature type="region of interest" description="Disordered" evidence="1">
    <location>
        <begin position="39"/>
        <end position="59"/>
    </location>
</feature>
<gene>
    <name evidence="2" type="ORF">AWC31_14715</name>
</gene>
<name>A0A1X2FJC8_9MYCO</name>
<comment type="caution">
    <text evidence="2">The sequence shown here is derived from an EMBL/GenBank/DDBJ whole genome shotgun (WGS) entry which is preliminary data.</text>
</comment>
<evidence type="ECO:0000313" key="2">
    <source>
        <dbReference type="EMBL" id="ORX18545.1"/>
    </source>
</evidence>
<evidence type="ECO:0000313" key="3">
    <source>
        <dbReference type="Proteomes" id="UP000193964"/>
    </source>
</evidence>
<accession>A0A1X2FJC8</accession>
<dbReference type="AlphaFoldDB" id="A0A1X2FJC8"/>
<dbReference type="EMBL" id="LQQA01000005">
    <property type="protein sequence ID" value="ORX18545.1"/>
    <property type="molecule type" value="Genomic_DNA"/>
</dbReference>